<proteinExistence type="predicted"/>
<evidence type="ECO:0000313" key="1">
    <source>
        <dbReference type="EMBL" id="MDI1493104.1"/>
    </source>
</evidence>
<dbReference type="SUPFAM" id="SSF69065">
    <property type="entry name" value="RNase III domain-like"/>
    <property type="match status" value="1"/>
</dbReference>
<dbReference type="InterPro" id="IPR036389">
    <property type="entry name" value="RNase_III_sf"/>
</dbReference>
<sequence length="146" mass="15055">MATAIDVTKAEGIIAHTFNDKDMASLALTAPGAVVPGAVHSPDGNRGLALLGISVLETIALTHWHASGGDRSLAQQTVSRVTGGSFLADIAQQTGLDVCIAVNNSQQGVVPSPTLLKSTVAALIGAVWRDSNRSYTVVEAVMTHLQ</sequence>
<dbReference type="EMBL" id="JAPUFD010000023">
    <property type="protein sequence ID" value="MDI1493104.1"/>
    <property type="molecule type" value="Genomic_DNA"/>
</dbReference>
<gene>
    <name evidence="1" type="ORF">OHK93_004891</name>
</gene>
<protein>
    <recommendedName>
        <fullName evidence="3">RNase III domain-containing protein</fullName>
    </recommendedName>
</protein>
<keyword evidence="2" id="KW-1185">Reference proteome</keyword>
<evidence type="ECO:0000313" key="2">
    <source>
        <dbReference type="Proteomes" id="UP001161017"/>
    </source>
</evidence>
<reference evidence="1" key="1">
    <citation type="journal article" date="2023" name="Genome Biol. Evol.">
        <title>First Whole Genome Sequence and Flow Cytometry Genome Size Data for the Lichen-Forming Fungus Ramalina farinacea (Ascomycota).</title>
        <authorList>
            <person name="Llewellyn T."/>
            <person name="Mian S."/>
            <person name="Hill R."/>
            <person name="Leitch I.J."/>
            <person name="Gaya E."/>
        </authorList>
    </citation>
    <scope>NUCLEOTIDE SEQUENCE</scope>
    <source>
        <strain evidence="1">LIQ254RAFAR</strain>
    </source>
</reference>
<dbReference type="GO" id="GO:0006396">
    <property type="term" value="P:RNA processing"/>
    <property type="evidence" value="ECO:0007669"/>
    <property type="project" value="InterPro"/>
</dbReference>
<organism evidence="1 2">
    <name type="scientific">Ramalina farinacea</name>
    <dbReference type="NCBI Taxonomy" id="258253"/>
    <lineage>
        <taxon>Eukaryota</taxon>
        <taxon>Fungi</taxon>
        <taxon>Dikarya</taxon>
        <taxon>Ascomycota</taxon>
        <taxon>Pezizomycotina</taxon>
        <taxon>Lecanoromycetes</taxon>
        <taxon>OSLEUM clade</taxon>
        <taxon>Lecanoromycetidae</taxon>
        <taxon>Lecanorales</taxon>
        <taxon>Lecanorineae</taxon>
        <taxon>Ramalinaceae</taxon>
        <taxon>Ramalina</taxon>
    </lineage>
</organism>
<dbReference type="Gene3D" id="1.10.1520.10">
    <property type="entry name" value="Ribonuclease III domain"/>
    <property type="match status" value="1"/>
</dbReference>
<dbReference type="Proteomes" id="UP001161017">
    <property type="component" value="Unassembled WGS sequence"/>
</dbReference>
<comment type="caution">
    <text evidence="1">The sequence shown here is derived from an EMBL/GenBank/DDBJ whole genome shotgun (WGS) entry which is preliminary data.</text>
</comment>
<dbReference type="AlphaFoldDB" id="A0AA43QWR8"/>
<evidence type="ECO:0008006" key="3">
    <source>
        <dbReference type="Google" id="ProtNLM"/>
    </source>
</evidence>
<name>A0AA43QWR8_9LECA</name>
<dbReference type="GO" id="GO:0004525">
    <property type="term" value="F:ribonuclease III activity"/>
    <property type="evidence" value="ECO:0007669"/>
    <property type="project" value="InterPro"/>
</dbReference>
<accession>A0AA43QWR8</accession>